<proteinExistence type="predicted"/>
<keyword evidence="1" id="KW-1133">Transmembrane helix</keyword>
<sequence length="224" mass="24568">MENYASSSDQYSSHRGVAMVLALVSAVVLSPLYVDRGKKESSYYETRWSCGGIVLPVLLAGLIVAIRSTSSSSVQGRSRCTIFGSPEPSLCLRWSSSWGLAGILYKSLNLLDYIKTRSCLSACYSRERSPAIAIRNLEIIISLEQNIMEMRIQGYCEHRVTVETLYLGEEKIIKRSTPQPNYCIGSSGRVGILTGSWFNLGLSSSYWKSMGCPSGLPAALSLDP</sequence>
<comment type="caution">
    <text evidence="2">The sequence shown here is derived from an EMBL/GenBank/DDBJ whole genome shotgun (WGS) entry which is preliminary data.</text>
</comment>
<name>A0ABS8SP24_DATST</name>
<dbReference type="PANTHER" id="PTHR35758:SF1">
    <property type="entry name" value="SERINE RICH PROTEIN"/>
    <property type="match status" value="1"/>
</dbReference>
<feature type="transmembrane region" description="Helical" evidence="1">
    <location>
        <begin position="46"/>
        <end position="66"/>
    </location>
</feature>
<organism evidence="2 3">
    <name type="scientific">Datura stramonium</name>
    <name type="common">Jimsonweed</name>
    <name type="synonym">Common thornapple</name>
    <dbReference type="NCBI Taxonomy" id="4076"/>
    <lineage>
        <taxon>Eukaryota</taxon>
        <taxon>Viridiplantae</taxon>
        <taxon>Streptophyta</taxon>
        <taxon>Embryophyta</taxon>
        <taxon>Tracheophyta</taxon>
        <taxon>Spermatophyta</taxon>
        <taxon>Magnoliopsida</taxon>
        <taxon>eudicotyledons</taxon>
        <taxon>Gunneridae</taxon>
        <taxon>Pentapetalae</taxon>
        <taxon>asterids</taxon>
        <taxon>lamiids</taxon>
        <taxon>Solanales</taxon>
        <taxon>Solanaceae</taxon>
        <taxon>Solanoideae</taxon>
        <taxon>Datureae</taxon>
        <taxon>Datura</taxon>
    </lineage>
</organism>
<evidence type="ECO:0000313" key="2">
    <source>
        <dbReference type="EMBL" id="MCD7460626.1"/>
    </source>
</evidence>
<keyword evidence="1" id="KW-0812">Transmembrane</keyword>
<keyword evidence="3" id="KW-1185">Reference proteome</keyword>
<keyword evidence="1" id="KW-0472">Membrane</keyword>
<accession>A0ABS8SP24</accession>
<gene>
    <name evidence="2" type="ORF">HAX54_043992</name>
</gene>
<reference evidence="2 3" key="1">
    <citation type="journal article" date="2021" name="BMC Genomics">
        <title>Datura genome reveals duplications of psychoactive alkaloid biosynthetic genes and high mutation rate following tissue culture.</title>
        <authorList>
            <person name="Rajewski A."/>
            <person name="Carter-House D."/>
            <person name="Stajich J."/>
            <person name="Litt A."/>
        </authorList>
    </citation>
    <scope>NUCLEOTIDE SEQUENCE [LARGE SCALE GENOMIC DNA]</scope>
    <source>
        <strain evidence="2">AR-01</strain>
    </source>
</reference>
<evidence type="ECO:0000313" key="3">
    <source>
        <dbReference type="Proteomes" id="UP000823775"/>
    </source>
</evidence>
<evidence type="ECO:0000256" key="1">
    <source>
        <dbReference type="SAM" id="Phobius"/>
    </source>
</evidence>
<dbReference type="EMBL" id="JACEIK010000666">
    <property type="protein sequence ID" value="MCD7460626.1"/>
    <property type="molecule type" value="Genomic_DNA"/>
</dbReference>
<dbReference type="PANTHER" id="PTHR35758">
    <property type="entry name" value="TRANSMEMBRANE PROTEIN"/>
    <property type="match status" value="1"/>
</dbReference>
<feature type="transmembrane region" description="Helical" evidence="1">
    <location>
        <begin position="16"/>
        <end position="34"/>
    </location>
</feature>
<dbReference type="Proteomes" id="UP000823775">
    <property type="component" value="Unassembled WGS sequence"/>
</dbReference>
<protein>
    <submittedName>
        <fullName evidence="2">Uncharacterized protein</fullName>
    </submittedName>
</protein>